<gene>
    <name evidence="2" type="ORF">CBW46_009890</name>
</gene>
<dbReference type="PANTHER" id="PTHR36832:SF2">
    <property type="entry name" value="INTEGRAL MEMBRANE PROTEIN"/>
    <property type="match status" value="1"/>
</dbReference>
<accession>A0A2W1NT75</accession>
<dbReference type="EMBL" id="NHRJ02000004">
    <property type="protein sequence ID" value="PZE20986.1"/>
    <property type="molecule type" value="Genomic_DNA"/>
</dbReference>
<protein>
    <recommendedName>
        <fullName evidence="4">ABC transporter permease</fullName>
    </recommendedName>
</protein>
<dbReference type="PANTHER" id="PTHR36832">
    <property type="entry name" value="SLR1174 PROTEIN-RELATED"/>
    <property type="match status" value="1"/>
</dbReference>
<keyword evidence="1" id="KW-1133">Transmembrane helix</keyword>
<feature type="transmembrane region" description="Helical" evidence="1">
    <location>
        <begin position="173"/>
        <end position="195"/>
    </location>
</feature>
<feature type="transmembrane region" description="Helical" evidence="1">
    <location>
        <begin position="51"/>
        <end position="74"/>
    </location>
</feature>
<feature type="transmembrane region" description="Helical" evidence="1">
    <location>
        <begin position="225"/>
        <end position="249"/>
    </location>
</feature>
<evidence type="ECO:0000313" key="2">
    <source>
        <dbReference type="EMBL" id="PZE20986.1"/>
    </source>
</evidence>
<sequence>MLFPVLIKKAFARNLQYRSSHAVNPIASAAFGLVYVSIWKGVGDPVGAHGYTLQNIVHYVAFNQVCLWITLFLTKGLGIENAVRTGQISLDLMRPVHLFYHLMCKEWGQAGYQLMYKSVPIYLLYIWALGLPVPSSTAIWLWTLAALALAAYLNICINYLIGVTALWTTESNWLYWVHYSFSTVLSGFLIAVDWLPHWLQTISRWSFYPYMQYVPTRLYLGMESALALIGSAVWCALLTLLCLAATAIVRHKLEVQGG</sequence>
<comment type="caution">
    <text evidence="2">The sequence shown here is derived from an EMBL/GenBank/DDBJ whole genome shotgun (WGS) entry which is preliminary data.</text>
</comment>
<feature type="transmembrane region" description="Helical" evidence="1">
    <location>
        <begin position="21"/>
        <end position="39"/>
    </location>
</feature>
<proteinExistence type="predicted"/>
<dbReference type="Pfam" id="PF06182">
    <property type="entry name" value="ABC2_membrane_6"/>
    <property type="match status" value="1"/>
</dbReference>
<keyword evidence="3" id="KW-1185">Reference proteome</keyword>
<dbReference type="RefSeq" id="WP_089199845.1">
    <property type="nucleotide sequence ID" value="NZ_NHRJ02000004.1"/>
</dbReference>
<keyword evidence="1" id="KW-0472">Membrane</keyword>
<evidence type="ECO:0000313" key="3">
    <source>
        <dbReference type="Proteomes" id="UP000214746"/>
    </source>
</evidence>
<organism evidence="2 3">
    <name type="scientific">Paenibacillus xerothermodurans</name>
    <dbReference type="NCBI Taxonomy" id="1977292"/>
    <lineage>
        <taxon>Bacteria</taxon>
        <taxon>Bacillati</taxon>
        <taxon>Bacillota</taxon>
        <taxon>Bacilli</taxon>
        <taxon>Bacillales</taxon>
        <taxon>Paenibacillaceae</taxon>
        <taxon>Paenibacillus</taxon>
    </lineage>
</organism>
<dbReference type="InterPro" id="IPR010390">
    <property type="entry name" value="ABC-2_transporter-like"/>
</dbReference>
<feature type="transmembrane region" description="Helical" evidence="1">
    <location>
        <begin position="114"/>
        <end position="133"/>
    </location>
</feature>
<dbReference type="Proteomes" id="UP000214746">
    <property type="component" value="Unassembled WGS sequence"/>
</dbReference>
<evidence type="ECO:0000256" key="1">
    <source>
        <dbReference type="SAM" id="Phobius"/>
    </source>
</evidence>
<name>A0A2W1NT75_PAEXE</name>
<reference evidence="2" key="1">
    <citation type="submission" date="2018-06" db="EMBL/GenBank/DDBJ databases">
        <title>Paenibacillus xerothermodurans sp. nov. an extremely dry heat resistant spore forming bacterium isolated from the soil of Cape Canaveral, Florida.</title>
        <authorList>
            <person name="Seuylemezian A."/>
            <person name="Kaur N."/>
            <person name="Patil P."/>
            <person name="Patil P."/>
            <person name="Mayilraj S."/>
            <person name="Vaishampayan P."/>
        </authorList>
    </citation>
    <scope>NUCLEOTIDE SEQUENCE [LARGE SCALE GENOMIC DNA]</scope>
    <source>
        <strain evidence="2">ATCC 27380</strain>
    </source>
</reference>
<dbReference type="AlphaFoldDB" id="A0A2W1NT75"/>
<feature type="transmembrane region" description="Helical" evidence="1">
    <location>
        <begin position="139"/>
        <end position="161"/>
    </location>
</feature>
<dbReference type="OrthoDB" id="2959485at2"/>
<keyword evidence="1" id="KW-0812">Transmembrane</keyword>
<evidence type="ECO:0008006" key="4">
    <source>
        <dbReference type="Google" id="ProtNLM"/>
    </source>
</evidence>